<reference evidence="1 2" key="1">
    <citation type="submission" date="2024-05" db="EMBL/GenBank/DDBJ databases">
        <authorList>
            <person name="Wallberg A."/>
        </authorList>
    </citation>
    <scope>NUCLEOTIDE SEQUENCE [LARGE SCALE GENOMIC DNA]</scope>
</reference>
<proteinExistence type="predicted"/>
<dbReference type="Proteomes" id="UP001497623">
    <property type="component" value="Unassembled WGS sequence"/>
</dbReference>
<dbReference type="EMBL" id="CAXKWB010018699">
    <property type="protein sequence ID" value="CAL4121155.1"/>
    <property type="molecule type" value="Genomic_DNA"/>
</dbReference>
<name>A0AAV2R974_MEGNR</name>
<evidence type="ECO:0000313" key="1">
    <source>
        <dbReference type="EMBL" id="CAL4121155.1"/>
    </source>
</evidence>
<gene>
    <name evidence="1" type="ORF">MNOR_LOCUS22326</name>
</gene>
<comment type="caution">
    <text evidence="1">The sequence shown here is derived from an EMBL/GenBank/DDBJ whole genome shotgun (WGS) entry which is preliminary data.</text>
</comment>
<dbReference type="AlphaFoldDB" id="A0AAV2R974"/>
<keyword evidence="2" id="KW-1185">Reference proteome</keyword>
<sequence>EKLVAATALWKLHLKSLVGFSETRFANSRRQVYINIQHEFPAIMTCLEDQILDALKNREGITAPNAKVREKGDKARELKGKILNVHFLLNLSGLADAYGQFGAVVNVAQMVHLLPHERYELFMKAVERLADMINCLSDHSKCPSFAVNKKSKEKTEKS</sequence>
<feature type="non-terminal residue" evidence="1">
    <location>
        <position position="158"/>
    </location>
</feature>
<accession>A0AAV2R974</accession>
<protein>
    <submittedName>
        <fullName evidence="1">Uncharacterized protein</fullName>
    </submittedName>
</protein>
<organism evidence="1 2">
    <name type="scientific">Meganyctiphanes norvegica</name>
    <name type="common">Northern krill</name>
    <name type="synonym">Thysanopoda norvegica</name>
    <dbReference type="NCBI Taxonomy" id="48144"/>
    <lineage>
        <taxon>Eukaryota</taxon>
        <taxon>Metazoa</taxon>
        <taxon>Ecdysozoa</taxon>
        <taxon>Arthropoda</taxon>
        <taxon>Crustacea</taxon>
        <taxon>Multicrustacea</taxon>
        <taxon>Malacostraca</taxon>
        <taxon>Eumalacostraca</taxon>
        <taxon>Eucarida</taxon>
        <taxon>Euphausiacea</taxon>
        <taxon>Euphausiidae</taxon>
        <taxon>Meganyctiphanes</taxon>
    </lineage>
</organism>
<evidence type="ECO:0000313" key="2">
    <source>
        <dbReference type="Proteomes" id="UP001497623"/>
    </source>
</evidence>
<feature type="non-terminal residue" evidence="1">
    <location>
        <position position="1"/>
    </location>
</feature>